<feature type="compositionally biased region" description="Polar residues" evidence="1">
    <location>
        <begin position="41"/>
        <end position="51"/>
    </location>
</feature>
<dbReference type="EMBL" id="NCVQ01000003">
    <property type="protein sequence ID" value="PWZ41510.1"/>
    <property type="molecule type" value="Genomic_DNA"/>
</dbReference>
<dbReference type="SUPFAM" id="SSF56973">
    <property type="entry name" value="Aerolisin/ETX pore-forming domain"/>
    <property type="match status" value="1"/>
</dbReference>
<dbReference type="HOGENOM" id="CLU_047077_0_0_1"/>
<comment type="caution">
    <text evidence="4">The sequence shown here is derived from an EMBL/GenBank/DDBJ whole genome shotgun (WGS) entry which is preliminary data.</text>
</comment>
<dbReference type="SUPFAM" id="SSF50382">
    <property type="entry name" value="Agglutinin"/>
    <property type="match status" value="1"/>
</dbReference>
<dbReference type="EMBL" id="NCVQ01000003">
    <property type="protein sequence ID" value="PWZ39545.1"/>
    <property type="molecule type" value="Genomic_DNA"/>
</dbReference>
<dbReference type="InterPro" id="IPR008998">
    <property type="entry name" value="Agglutinin"/>
</dbReference>
<dbReference type="PANTHER" id="PTHR39244:SF5">
    <property type="entry name" value="NATTERIN-3-LIKE"/>
    <property type="match status" value="1"/>
</dbReference>
<dbReference type="Pfam" id="PF07468">
    <property type="entry name" value="Agglutinin"/>
    <property type="match status" value="1"/>
</dbReference>
<dbReference type="Gene3D" id="2.80.10.50">
    <property type="match status" value="1"/>
</dbReference>
<gene>
    <name evidence="3" type="primary">NATT3_0</name>
    <name evidence="3" type="ORF">Zm00014a_041369</name>
    <name evidence="4" type="ORF">Zm00014a_041370</name>
</gene>
<accession>A0A3L6G7Q2</accession>
<evidence type="ECO:0000313" key="3">
    <source>
        <dbReference type="EMBL" id="PWZ39545.1"/>
    </source>
</evidence>
<dbReference type="InterPro" id="IPR036242">
    <property type="entry name" value="Agglutinin_dom_sf"/>
</dbReference>
<dbReference type="OrthoDB" id="4948898at2759"/>
<dbReference type="Proteomes" id="UP000251960">
    <property type="component" value="Chromosome 2"/>
</dbReference>
<feature type="region of interest" description="Disordered" evidence="1">
    <location>
        <begin position="32"/>
        <end position="55"/>
    </location>
</feature>
<protein>
    <submittedName>
        <fullName evidence="4">Natterin-3</fullName>
    </submittedName>
</protein>
<dbReference type="InterPro" id="IPR053237">
    <property type="entry name" value="Natterin_C"/>
</dbReference>
<dbReference type="AlphaFoldDB" id="A0A3L6G7Q2"/>
<dbReference type="PANTHER" id="PTHR39244">
    <property type="entry name" value="NATTERIN-4"/>
    <property type="match status" value="1"/>
</dbReference>
<evidence type="ECO:0000256" key="1">
    <source>
        <dbReference type="SAM" id="MobiDB-lite"/>
    </source>
</evidence>
<evidence type="ECO:0000313" key="5">
    <source>
        <dbReference type="Proteomes" id="UP000251960"/>
    </source>
</evidence>
<dbReference type="KEGG" id="zma:100194135"/>
<dbReference type="EMBL" id="NCVQ01000003">
    <property type="protein sequence ID" value="PWZ41509.1"/>
    <property type="molecule type" value="Genomic_DNA"/>
</dbReference>
<feature type="domain" description="Agglutinin" evidence="2">
    <location>
        <begin position="57"/>
        <end position="198"/>
    </location>
</feature>
<dbReference type="SMR" id="A0A3L6G7Q2"/>
<sequence length="374" mass="42031">MARLVSSGIIGKGHNIFDDGGFGEVHADPIKVERPHKRPPQKQNAENGTTTKVDEPKELPKHVCFKGDNGLYLSARMVEGYPYLQFASDDIGDPSVRFTTYNYMIDGKRVIRVKSDHFGKFWRRSPNWIWCDTDDTSTDNRDTLFEVVRVGDDADAVYGLRNLGNNHICHRLTYEGKESCLNASIPSVRKEAQLKIEEAVLLRKIYGVDYHLKDAKILNNKVRTLVTREAVNAGSMPSKNTLTLKYVVSNGKIWDASRSLRLGIKSSFQAGVPEVVTGSITLESEFDTSYIWGENTVNTEEFSTDYEVIVPPHTVITVRILATQGTCQVPFSYTQEDILTTGEKKVTKYDDGIFRGVNSFGFKSEVTERKINGE</sequence>
<dbReference type="SMART" id="SM00791">
    <property type="entry name" value="Agglutinin"/>
    <property type="match status" value="1"/>
</dbReference>
<dbReference type="CDD" id="cd20216">
    <property type="entry name" value="PFM_HFR-2-like"/>
    <property type="match status" value="1"/>
</dbReference>
<dbReference type="OMA" id="ENYLCYR"/>
<name>A0A3L6G7Q2_MAIZE</name>
<dbReference type="Gene3D" id="2.170.15.10">
    <property type="entry name" value="Proaerolysin, chain A, domain 3"/>
    <property type="match status" value="1"/>
</dbReference>
<evidence type="ECO:0000259" key="2">
    <source>
        <dbReference type="SMART" id="SM00791"/>
    </source>
</evidence>
<organism evidence="4 5">
    <name type="scientific">Zea mays</name>
    <name type="common">Maize</name>
    <dbReference type="NCBI Taxonomy" id="4577"/>
    <lineage>
        <taxon>Eukaryota</taxon>
        <taxon>Viridiplantae</taxon>
        <taxon>Streptophyta</taxon>
        <taxon>Embryophyta</taxon>
        <taxon>Tracheophyta</taxon>
        <taxon>Spermatophyta</taxon>
        <taxon>Magnoliopsida</taxon>
        <taxon>Liliopsida</taxon>
        <taxon>Poales</taxon>
        <taxon>Poaceae</taxon>
        <taxon>PACMAD clade</taxon>
        <taxon>Panicoideae</taxon>
        <taxon>Andropogonodae</taxon>
        <taxon>Andropogoneae</taxon>
        <taxon>Tripsacinae</taxon>
        <taxon>Zea</taxon>
    </lineage>
</organism>
<evidence type="ECO:0000313" key="4">
    <source>
        <dbReference type="EMBL" id="PWZ41509.1"/>
    </source>
</evidence>
<proteinExistence type="predicted"/>
<reference evidence="4 5" key="1">
    <citation type="journal article" date="2018" name="Nat. Genet.">
        <title>Extensive intraspecific gene order and gene structural variations between Mo17 and other maize genomes.</title>
        <authorList>
            <person name="Sun S."/>
            <person name="Zhou Y."/>
            <person name="Chen J."/>
            <person name="Shi J."/>
            <person name="Zhao H."/>
            <person name="Zhao H."/>
            <person name="Song W."/>
            <person name="Zhang M."/>
            <person name="Cui Y."/>
            <person name="Dong X."/>
            <person name="Liu H."/>
            <person name="Ma X."/>
            <person name="Jiao Y."/>
            <person name="Wang B."/>
            <person name="Wei X."/>
            <person name="Stein J.C."/>
            <person name="Glaubitz J.C."/>
            <person name="Lu F."/>
            <person name="Yu G."/>
            <person name="Liang C."/>
            <person name="Fengler K."/>
            <person name="Li B."/>
            <person name="Rafalski A."/>
            <person name="Schnable P.S."/>
            <person name="Ware D.H."/>
            <person name="Buckler E.S."/>
            <person name="Lai J."/>
        </authorList>
    </citation>
    <scope>NUCLEOTIDE SEQUENCE [LARGE SCALE GENOMIC DNA]</scope>
    <source>
        <strain evidence="5">cv. Missouri 17</strain>
        <tissue evidence="4">Seedling</tissue>
    </source>
</reference>